<keyword evidence="3" id="KW-1185">Reference proteome</keyword>
<name>A0A229XI78_9EURO</name>
<dbReference type="Proteomes" id="UP000215289">
    <property type="component" value="Unassembled WGS sequence"/>
</dbReference>
<dbReference type="EMBL" id="NIDN02000085">
    <property type="protein sequence ID" value="RLL97208.1"/>
    <property type="molecule type" value="Genomic_DNA"/>
</dbReference>
<evidence type="ECO:0000313" key="2">
    <source>
        <dbReference type="EMBL" id="RLL97208.1"/>
    </source>
</evidence>
<proteinExistence type="predicted"/>
<evidence type="ECO:0000313" key="3">
    <source>
        <dbReference type="Proteomes" id="UP000215289"/>
    </source>
</evidence>
<feature type="region of interest" description="Disordered" evidence="1">
    <location>
        <begin position="1"/>
        <end position="41"/>
    </location>
</feature>
<organism evidence="2 3">
    <name type="scientific">Aspergillus turcosus</name>
    <dbReference type="NCBI Taxonomy" id="1245748"/>
    <lineage>
        <taxon>Eukaryota</taxon>
        <taxon>Fungi</taxon>
        <taxon>Dikarya</taxon>
        <taxon>Ascomycota</taxon>
        <taxon>Pezizomycotina</taxon>
        <taxon>Eurotiomycetes</taxon>
        <taxon>Eurotiomycetidae</taxon>
        <taxon>Eurotiales</taxon>
        <taxon>Aspergillaceae</taxon>
        <taxon>Aspergillus</taxon>
        <taxon>Aspergillus subgen. Fumigati</taxon>
    </lineage>
</organism>
<gene>
    <name evidence="2" type="ORF">CFD26_106006</name>
</gene>
<dbReference type="AlphaFoldDB" id="A0A229XI78"/>
<sequence length="160" mass="18333">MSVQESPPYPRRPGQSAQEAAEEAENTDPASQTPETTDPEEWTHILFDIKTSPKKMSGILLESLHHKLHRSEVKVYSSFNEMRADGAVKLGNVVFALPTEGMDDDKAILAARKKLQYLIMDWDKNELSGEGLSLVVEDETCPWGWEFLPYQDWKEQRKRR</sequence>
<reference evidence="2 3" key="1">
    <citation type="submission" date="2018-08" db="EMBL/GenBank/DDBJ databases">
        <title>Draft genome sequences of two Aspergillus turcosus clinical strains isolated from bronchoalveolar lavage fluid: one azole-susceptible and the other azole-resistant.</title>
        <authorList>
            <person name="Parent-Michaud M."/>
            <person name="Dufresne P.J."/>
            <person name="Fournier E."/>
            <person name="Martineau C."/>
            <person name="Moreira S."/>
            <person name="Perkins V."/>
            <person name="De Repentigny L."/>
            <person name="Dufresne S.F."/>
        </authorList>
    </citation>
    <scope>NUCLEOTIDE SEQUENCE [LARGE SCALE GENOMIC DNA]</scope>
    <source>
        <strain evidence="2">HMR AF 1038</strain>
    </source>
</reference>
<accession>A0A229XI78</accession>
<dbReference type="OrthoDB" id="4493100at2759"/>
<comment type="caution">
    <text evidence="2">The sequence shown here is derived from an EMBL/GenBank/DDBJ whole genome shotgun (WGS) entry which is preliminary data.</text>
</comment>
<evidence type="ECO:0000256" key="1">
    <source>
        <dbReference type="SAM" id="MobiDB-lite"/>
    </source>
</evidence>
<protein>
    <submittedName>
        <fullName evidence="2">Uncharacterized protein</fullName>
    </submittedName>
</protein>